<dbReference type="Pfam" id="PF10988">
    <property type="entry name" value="DUF2807"/>
    <property type="match status" value="1"/>
</dbReference>
<evidence type="ECO:0000313" key="4">
    <source>
        <dbReference type="Proteomes" id="UP000274661"/>
    </source>
</evidence>
<dbReference type="Proteomes" id="UP000274661">
    <property type="component" value="Unassembled WGS sequence"/>
</dbReference>
<evidence type="ECO:0000259" key="2">
    <source>
        <dbReference type="Pfam" id="PF10988"/>
    </source>
</evidence>
<dbReference type="InterPro" id="IPR021255">
    <property type="entry name" value="DUF2807"/>
</dbReference>
<evidence type="ECO:0000313" key="3">
    <source>
        <dbReference type="EMBL" id="RST29626.1"/>
    </source>
</evidence>
<reference evidence="3 4" key="1">
    <citation type="submission" date="2018-12" db="EMBL/GenBank/DDBJ databases">
        <title>Sphingomonas sp. HMF7854 Genome sequencing and assembly.</title>
        <authorList>
            <person name="Cha I."/>
            <person name="Kang H."/>
            <person name="Kim H."/>
            <person name="Kang J."/>
            <person name="Joh K."/>
        </authorList>
    </citation>
    <scope>NUCLEOTIDE SEQUENCE [LARGE SCALE GENOMIC DNA]</scope>
    <source>
        <strain evidence="3 4">HMF7854</strain>
    </source>
</reference>
<sequence length="234" mass="23625">MRRLLPLVVLAATLAAAPAAAAVRSFTVTGFDRVRIDGPYRVSLVTGVSPFARASGNSAALDGVTVEVQGTTLYVRPNPSAYGGYPGEYRGPVEISVGTHDLGQLWINGSGSADVQRVGGLKFNLSVQGSGSASIAAADVDQLVVGIAGTASARMGGKARSANIYVRGTSSFDGRGLATTDSRVVAEGPATVALQVVNSAKVNALGASVVSLSGHPACELHVEGSATVEGCKAR</sequence>
<feature type="signal peptide" evidence="1">
    <location>
        <begin position="1"/>
        <end position="21"/>
    </location>
</feature>
<name>A0A3R9Y3W4_9SPHN</name>
<dbReference type="OrthoDB" id="7478143at2"/>
<protein>
    <recommendedName>
        <fullName evidence="2">Putative auto-transporter adhesin head GIN domain-containing protein</fullName>
    </recommendedName>
</protein>
<organism evidence="3 4">
    <name type="scientific">Sphingomonas ginkgonis</name>
    <dbReference type="NCBI Taxonomy" id="2315330"/>
    <lineage>
        <taxon>Bacteria</taxon>
        <taxon>Pseudomonadati</taxon>
        <taxon>Pseudomonadota</taxon>
        <taxon>Alphaproteobacteria</taxon>
        <taxon>Sphingomonadales</taxon>
        <taxon>Sphingomonadaceae</taxon>
        <taxon>Sphingomonas</taxon>
    </lineage>
</organism>
<feature type="chain" id="PRO_5018673998" description="Putative auto-transporter adhesin head GIN domain-containing protein" evidence="1">
    <location>
        <begin position="22"/>
        <end position="234"/>
    </location>
</feature>
<comment type="caution">
    <text evidence="3">The sequence shown here is derived from an EMBL/GenBank/DDBJ whole genome shotgun (WGS) entry which is preliminary data.</text>
</comment>
<accession>A0A3R9Y3W4</accession>
<gene>
    <name evidence="3" type="ORF">HMF7854_01375</name>
</gene>
<dbReference type="Gene3D" id="2.160.20.120">
    <property type="match status" value="1"/>
</dbReference>
<dbReference type="RefSeq" id="WP_126717467.1">
    <property type="nucleotide sequence ID" value="NZ_RWJF01000001.1"/>
</dbReference>
<feature type="domain" description="Putative auto-transporter adhesin head GIN" evidence="2">
    <location>
        <begin position="31"/>
        <end position="216"/>
    </location>
</feature>
<keyword evidence="4" id="KW-1185">Reference proteome</keyword>
<dbReference type="EMBL" id="RWJF01000001">
    <property type="protein sequence ID" value="RST29626.1"/>
    <property type="molecule type" value="Genomic_DNA"/>
</dbReference>
<dbReference type="AlphaFoldDB" id="A0A3R9Y3W4"/>
<evidence type="ECO:0000256" key="1">
    <source>
        <dbReference type="SAM" id="SignalP"/>
    </source>
</evidence>
<proteinExistence type="predicted"/>
<keyword evidence="1" id="KW-0732">Signal</keyword>